<evidence type="ECO:0000256" key="1">
    <source>
        <dbReference type="ARBA" id="ARBA00004141"/>
    </source>
</evidence>
<dbReference type="GO" id="GO:0016020">
    <property type="term" value="C:membrane"/>
    <property type="evidence" value="ECO:0007669"/>
    <property type="project" value="UniProtKB-SubCell"/>
</dbReference>
<organism evidence="6 7">
    <name type="scientific">Mycoplasmopsis bovis CQ-W70</name>
    <dbReference type="NCBI Taxonomy" id="1316930"/>
    <lineage>
        <taxon>Bacteria</taxon>
        <taxon>Bacillati</taxon>
        <taxon>Mycoplasmatota</taxon>
        <taxon>Mycoplasmoidales</taxon>
        <taxon>Metamycoplasmataceae</taxon>
        <taxon>Mycoplasmopsis</taxon>
    </lineage>
</organism>
<proteinExistence type="predicted"/>
<dbReference type="EMBL" id="CP005933">
    <property type="protein sequence ID" value="AIA34108.1"/>
    <property type="molecule type" value="Genomic_DNA"/>
</dbReference>
<feature type="transmembrane region" description="Helical" evidence="5">
    <location>
        <begin position="210"/>
        <end position="235"/>
    </location>
</feature>
<feature type="transmembrane region" description="Helical" evidence="5">
    <location>
        <begin position="12"/>
        <end position="37"/>
    </location>
</feature>
<dbReference type="HOGENOM" id="CLU_923828_0_0_14"/>
<name>A0A059Y4G4_MYCBV</name>
<evidence type="ECO:0000256" key="2">
    <source>
        <dbReference type="ARBA" id="ARBA00022692"/>
    </source>
</evidence>
<feature type="transmembrane region" description="Helical" evidence="5">
    <location>
        <begin position="117"/>
        <end position="142"/>
    </location>
</feature>
<dbReference type="Gene3D" id="1.20.1080.10">
    <property type="entry name" value="Glycerol uptake facilitator protein"/>
    <property type="match status" value="1"/>
</dbReference>
<dbReference type="Proteomes" id="UP000027182">
    <property type="component" value="Chromosome"/>
</dbReference>
<dbReference type="RefSeq" id="WP_013954900.1">
    <property type="nucleotide sequence ID" value="NZ_CP005933.1"/>
</dbReference>
<keyword evidence="4 5" id="KW-0472">Membrane</keyword>
<keyword evidence="3 5" id="KW-1133">Transmembrane helix</keyword>
<dbReference type="KEGG" id="mbq:K668_02660"/>
<feature type="transmembrane region" description="Helical" evidence="5">
    <location>
        <begin position="49"/>
        <end position="70"/>
    </location>
</feature>
<dbReference type="PATRIC" id="fig|1316930.3.peg.545"/>
<reference evidence="6 7" key="1">
    <citation type="submission" date="2013-04" db="EMBL/GenBank/DDBJ databases">
        <authorList>
            <person name="Lin L."/>
            <person name="Zeng Z."/>
            <person name="Xie J."/>
            <person name="Luo L."/>
            <person name="Yang Z."/>
            <person name="Liang W."/>
            <person name="Lin H."/>
            <person name="Dong C."/>
            <person name="Sun Y."/>
        </authorList>
    </citation>
    <scope>NUCLEOTIDE SEQUENCE [LARGE SCALE GENOMIC DNA]</scope>
    <source>
        <strain evidence="6 7">CQ-W70</strain>
    </source>
</reference>
<feature type="transmembrane region" description="Helical" evidence="5">
    <location>
        <begin position="266"/>
        <end position="290"/>
    </location>
</feature>
<evidence type="ECO:0000256" key="3">
    <source>
        <dbReference type="ARBA" id="ARBA00022989"/>
    </source>
</evidence>
<keyword evidence="2 5" id="KW-0812">Transmembrane</keyword>
<dbReference type="NCBIfam" id="NF046011">
    <property type="entry name" value="MAG4940_fam"/>
    <property type="match status" value="1"/>
</dbReference>
<evidence type="ECO:0000313" key="7">
    <source>
        <dbReference type="Proteomes" id="UP000027182"/>
    </source>
</evidence>
<evidence type="ECO:0000313" key="6">
    <source>
        <dbReference type="EMBL" id="AIA34108.1"/>
    </source>
</evidence>
<evidence type="ECO:0000256" key="5">
    <source>
        <dbReference type="SAM" id="Phobius"/>
    </source>
</evidence>
<feature type="transmembrane region" description="Helical" evidence="5">
    <location>
        <begin position="180"/>
        <end position="198"/>
    </location>
</feature>
<dbReference type="InterPro" id="IPR023271">
    <property type="entry name" value="Aquaporin-like"/>
</dbReference>
<comment type="subcellular location">
    <subcellularLocation>
        <location evidence="1">Membrane</location>
        <topology evidence="1">Multi-pass membrane protein</topology>
    </subcellularLocation>
</comment>
<dbReference type="AlphaFoldDB" id="A0A059Y4G4"/>
<dbReference type="SUPFAM" id="SSF81338">
    <property type="entry name" value="Aquaporin-like"/>
    <property type="match status" value="1"/>
</dbReference>
<protein>
    <submittedName>
        <fullName evidence="6">Transmembrane protein</fullName>
    </submittedName>
</protein>
<gene>
    <name evidence="6" type="ORF">K668_02660</name>
</gene>
<evidence type="ECO:0000256" key="4">
    <source>
        <dbReference type="ARBA" id="ARBA00023136"/>
    </source>
</evidence>
<sequence>MTNLPGSALRKFWNPTAFAFEFLTVLFLVFFVFTWMFLSFLSKKNKSKIFLSVGYTIATALAFFLPWAFASIGSKLPVYPMLNPLVVIFQSFLRGFGKTGQVVGDNNLIGSPLWQGMPYIFGAQILGGFAGFALFIGLFYSFKAMFKTNVDYEWLKSFKLSNLFAKEHHLTLGKFSAKEALFITMLITLLPFSAMIDTTNYQLNHFQIKLIELLVVGIIIFISSYFDFFAFHLIFPLIELVIKTALLVKSNIENKNENLKAYLQSLYRFLIVLALTIIIPIIIAFIAIGIKSKTGVIISVS</sequence>
<accession>A0A059Y4G4</accession>